<comment type="caution">
    <text evidence="1">The sequence shown here is derived from an EMBL/GenBank/DDBJ whole genome shotgun (WGS) entry which is preliminary data.</text>
</comment>
<accession>A0ACB8K824</accession>
<dbReference type="EMBL" id="CM039174">
    <property type="protein sequence ID" value="KAH9750537.1"/>
    <property type="molecule type" value="Genomic_DNA"/>
</dbReference>
<reference evidence="2" key="1">
    <citation type="journal article" date="2023" name="Hortic. Res.">
        <title>A chromosome-level phased genome enabling allele-level studies in sweet orange: a case study on citrus Huanglongbing tolerance.</title>
        <authorList>
            <person name="Wu B."/>
            <person name="Yu Q."/>
            <person name="Deng Z."/>
            <person name="Duan Y."/>
            <person name="Luo F."/>
            <person name="Gmitter F. Jr."/>
        </authorList>
    </citation>
    <scope>NUCLEOTIDE SEQUENCE [LARGE SCALE GENOMIC DNA]</scope>
    <source>
        <strain evidence="2">cv. Valencia</strain>
    </source>
</reference>
<sequence>MTNINQNNLSLSFVTPVKLDQNNFILWRTQVLTTVKGNGLEGFINGDNKCPEQFLISESDIESAVSTGSSRSINSEFVAWMKTDQLLLSWMMSSIQQNLLSTARIQTLRMQIQTIKKGSMHMADYFAKVKRIADTLALAGKPVELGDLIMHVLTGLDSSDYESLVTAVLARGFGGFNDGASGNSSGNGGGVFNGNNFSDVVCQICYIPGHGAYKCRNRYNSSFVLQKNYGRGNFNSGFRPPEQFGRGRFFNGGGRGSGQFNNNYNSPRSFGFQGGSGFQGNIVHAENSFGTPSAFYSFTPGSSTYAPTENPDNSGQYNASTSSSLPPSNPNVSPELVEDPSWYFDSGATNHITNDLGKLLHSQAYTGEEKLFVGNGNALVINHIGSAMLTTSTSKSLLLNHVLYVPNITKNLLSISKLVADNFVVVEFLGNSCFVKARDTGITLLEGVAKGGLYQVKNIFSQSSQSAQSTFFNSDSFNKPESLFASCAMSHVNKPEAVKVSEPSFQSVFSAVALQSVRRVYTSNHVVFNESSFPYVSGLDFSSLDKCQSPVSFSESSFSSSSSSSVPPFVHLQVPLAISSTSIPDASQTHINQNSSPFLPTESFSPSTHHSPAHTLPLSQSTGHQMITRSKAGIFKPKAYLSALLAQPSEPLSTSQALADPMWFKAMQEEFQALQSNQTWELVLPDTPVKIVGNKWVFRIKYNSDGSISRYKARLVAKGFHQTQGVDYTETFSPVVKASTVRVILSLAVLNKWVIRQVDVNNVFLNGILVEEVYMAQPEGFVNSAKPHHICKLKKAIYGLKQAPRAWFDRFKDAMITQWQFQHSKSDNSLFYKWINGHVILVLVYVDDIILTGSNPQLIQQVIQDMHHTFALKDLGDLNYFLGIEVVKSATGLYLSQAKYIADILAKHDMVYSSPVSTPMSTSQYLTKDSGDIIQNVSQYRSIVGALQYVTLTRPDIAYSVNKLSQFLSNPRTSHWDACKRLLRYLKGTLHLGLHFHMTGALQLHCFTDSDWASDRDDRKSVAGYAVYLGPNLVSWSSKKQAVVSRSSTEAEYRALAHATSEVIWIQSLLQELQIKLSTTPMMWCDNQGAIALAYNPVYHAKTKHVELDIHFIRDKVAAKSIEVRYVPSDDQSADILTKALSFKQFDYLRHKLNVYPGHFSLRGDVSDIESRAQMQGMTDCS</sequence>
<organism evidence="1 2">
    <name type="scientific">Citrus sinensis</name>
    <name type="common">Sweet orange</name>
    <name type="synonym">Citrus aurantium var. sinensis</name>
    <dbReference type="NCBI Taxonomy" id="2711"/>
    <lineage>
        <taxon>Eukaryota</taxon>
        <taxon>Viridiplantae</taxon>
        <taxon>Streptophyta</taxon>
        <taxon>Embryophyta</taxon>
        <taxon>Tracheophyta</taxon>
        <taxon>Spermatophyta</taxon>
        <taxon>Magnoliopsida</taxon>
        <taxon>eudicotyledons</taxon>
        <taxon>Gunneridae</taxon>
        <taxon>Pentapetalae</taxon>
        <taxon>rosids</taxon>
        <taxon>malvids</taxon>
        <taxon>Sapindales</taxon>
        <taxon>Rutaceae</taxon>
        <taxon>Aurantioideae</taxon>
        <taxon>Citrus</taxon>
    </lineage>
</organism>
<keyword evidence="2" id="KW-1185">Reference proteome</keyword>
<gene>
    <name evidence="1" type="ORF">KPL71_013914</name>
</gene>
<proteinExistence type="predicted"/>
<protein>
    <submittedName>
        <fullName evidence="1">Retrovirus-related pol polyprotein from transposon RE1</fullName>
    </submittedName>
</protein>
<evidence type="ECO:0000313" key="1">
    <source>
        <dbReference type="EMBL" id="KAH9750537.1"/>
    </source>
</evidence>
<evidence type="ECO:0000313" key="2">
    <source>
        <dbReference type="Proteomes" id="UP000829398"/>
    </source>
</evidence>
<dbReference type="Proteomes" id="UP000829398">
    <property type="component" value="Chromosome 5"/>
</dbReference>
<name>A0ACB8K824_CITSI</name>